<comment type="caution">
    <text evidence="3">The sequence shown here is derived from an EMBL/GenBank/DDBJ whole genome shotgun (WGS) entry which is preliminary data.</text>
</comment>
<feature type="domain" description="DUF6777" evidence="2">
    <location>
        <begin position="77"/>
        <end position="227"/>
    </location>
</feature>
<evidence type="ECO:0000313" key="3">
    <source>
        <dbReference type="EMBL" id="MFC5063096.1"/>
    </source>
</evidence>
<organism evidence="3 4">
    <name type="scientific">Actinomycetospora atypica</name>
    <dbReference type="NCBI Taxonomy" id="1290095"/>
    <lineage>
        <taxon>Bacteria</taxon>
        <taxon>Bacillati</taxon>
        <taxon>Actinomycetota</taxon>
        <taxon>Actinomycetes</taxon>
        <taxon>Pseudonocardiales</taxon>
        <taxon>Pseudonocardiaceae</taxon>
        <taxon>Actinomycetospora</taxon>
    </lineage>
</organism>
<feature type="compositionally biased region" description="Low complexity" evidence="1">
    <location>
        <begin position="405"/>
        <end position="447"/>
    </location>
</feature>
<dbReference type="Proteomes" id="UP001595947">
    <property type="component" value="Unassembled WGS sequence"/>
</dbReference>
<proteinExistence type="predicted"/>
<reference evidence="4" key="1">
    <citation type="journal article" date="2019" name="Int. J. Syst. Evol. Microbiol.">
        <title>The Global Catalogue of Microorganisms (GCM) 10K type strain sequencing project: providing services to taxonomists for standard genome sequencing and annotation.</title>
        <authorList>
            <consortium name="The Broad Institute Genomics Platform"/>
            <consortium name="The Broad Institute Genome Sequencing Center for Infectious Disease"/>
            <person name="Wu L."/>
            <person name="Ma J."/>
        </authorList>
    </citation>
    <scope>NUCLEOTIDE SEQUENCE [LARGE SCALE GENOMIC DNA]</scope>
    <source>
        <strain evidence="4">CGMCC 4.7093</strain>
    </source>
</reference>
<keyword evidence="4" id="KW-1185">Reference proteome</keyword>
<dbReference type="EMBL" id="JBHSIV010000011">
    <property type="protein sequence ID" value="MFC5063096.1"/>
    <property type="molecule type" value="Genomic_DNA"/>
</dbReference>
<dbReference type="Pfam" id="PF20568">
    <property type="entry name" value="DUF6777"/>
    <property type="match status" value="1"/>
</dbReference>
<accession>A0ABV9YMI6</accession>
<gene>
    <name evidence="3" type="ORF">ACFPBZ_12835</name>
</gene>
<feature type="region of interest" description="Disordered" evidence="1">
    <location>
        <begin position="374"/>
        <end position="456"/>
    </location>
</feature>
<protein>
    <submittedName>
        <fullName evidence="3">DUF6777 domain-containing protein</fullName>
    </submittedName>
</protein>
<evidence type="ECO:0000313" key="4">
    <source>
        <dbReference type="Proteomes" id="UP001595947"/>
    </source>
</evidence>
<dbReference type="InterPro" id="IPR046704">
    <property type="entry name" value="DUF6777"/>
</dbReference>
<name>A0ABV9YMI6_9PSEU</name>
<sequence>MVLTASRRRSVPPVRGGRLLIAAVVVVLLGVAGTVLAATQRAHATLEPVNTVGDYAFFTDTGADVRNVGRPTPADDLSGNTPGLYATAPPGSCRVDRMNEQLARDAPRLATWAEASDVATTDVGSYLSSLTALALMADIQVTEHGYREGGVVSYTSVLQAGTAVLVDDAGVPAVKCVNGNPLSGAPWWTPTRYDGPPWAGFDATAVADVAPAAQSVGTFVVADPISGGRAEVADVGPDRGKSTVVSTAGAPWVLDPIEAHNRFQVTGDAVDGYVKDKCANPPHQCLDVRYETGDGETWSAPSPSLPAGAAACDITVGNCWYLHSLTYVPAPTKVVDGQRVPCDPEAETDVATCRLKAGTKVIVKLSSLSYQQASERQTAAEQEVEAKRAANPSNQNQALPPAPPGTSTVPTPTTTPRTTSTTAPTTTTTTSPTTTSSSTASSGSPSSKNAATQSNG</sequence>
<dbReference type="RefSeq" id="WP_378036439.1">
    <property type="nucleotide sequence ID" value="NZ_JBHSIV010000011.1"/>
</dbReference>
<evidence type="ECO:0000259" key="2">
    <source>
        <dbReference type="Pfam" id="PF20568"/>
    </source>
</evidence>
<evidence type="ECO:0000256" key="1">
    <source>
        <dbReference type="SAM" id="MobiDB-lite"/>
    </source>
</evidence>